<evidence type="ECO:0000313" key="3">
    <source>
        <dbReference type="Proteomes" id="UP000549343"/>
    </source>
</evidence>
<proteinExistence type="predicted"/>
<feature type="domain" description="DUF397" evidence="1">
    <location>
        <begin position="1"/>
        <end position="28"/>
    </location>
</feature>
<name>A0A7W7IH81_9ACTN</name>
<organism evidence="2 3">
    <name type="scientific">Actinomadura livida</name>
    <dbReference type="NCBI Taxonomy" id="79909"/>
    <lineage>
        <taxon>Bacteria</taxon>
        <taxon>Bacillati</taxon>
        <taxon>Actinomycetota</taxon>
        <taxon>Actinomycetes</taxon>
        <taxon>Streptosporangiales</taxon>
        <taxon>Thermomonosporaceae</taxon>
        <taxon>Actinomadura</taxon>
    </lineage>
</organism>
<dbReference type="Pfam" id="PF04149">
    <property type="entry name" value="DUF397"/>
    <property type="match status" value="1"/>
</dbReference>
<dbReference type="EMBL" id="JACHMV010000001">
    <property type="protein sequence ID" value="MBB4777039.1"/>
    <property type="molecule type" value="Genomic_DNA"/>
</dbReference>
<comment type="caution">
    <text evidence="2">The sequence shown here is derived from an EMBL/GenBank/DDBJ whole genome shotgun (WGS) entry which is preliminary data.</text>
</comment>
<evidence type="ECO:0000313" key="2">
    <source>
        <dbReference type="EMBL" id="MBB4777039.1"/>
    </source>
</evidence>
<evidence type="ECO:0000259" key="1">
    <source>
        <dbReference type="Pfam" id="PF04149"/>
    </source>
</evidence>
<gene>
    <name evidence="2" type="ORF">F4557_005457</name>
</gene>
<reference evidence="2 3" key="1">
    <citation type="submission" date="2020-08" db="EMBL/GenBank/DDBJ databases">
        <title>Sequencing the genomes of 1000 actinobacteria strains.</title>
        <authorList>
            <person name="Klenk H.-P."/>
        </authorList>
    </citation>
    <scope>NUCLEOTIDE SEQUENCE [LARGE SCALE GENOMIC DNA]</scope>
    <source>
        <strain evidence="2 3">DSM 44772</strain>
    </source>
</reference>
<sequence>MRDTKQGDTGPVLDFTPREWATLMQTLRSSTPHT</sequence>
<dbReference type="InterPro" id="IPR007278">
    <property type="entry name" value="DUF397"/>
</dbReference>
<dbReference type="Proteomes" id="UP000549343">
    <property type="component" value="Unassembled WGS sequence"/>
</dbReference>
<protein>
    <recommendedName>
        <fullName evidence="1">DUF397 domain-containing protein</fullName>
    </recommendedName>
</protein>
<dbReference type="AlphaFoldDB" id="A0A7W7IH81"/>
<accession>A0A7W7IH81</accession>